<feature type="transmembrane region" description="Helical" evidence="10">
    <location>
        <begin position="546"/>
        <end position="568"/>
    </location>
</feature>
<comment type="caution">
    <text evidence="11">The sequence shown here is derived from an EMBL/GenBank/DDBJ whole genome shotgun (WGS) entry which is preliminary data.</text>
</comment>
<protein>
    <submittedName>
        <fullName evidence="11">Uncharacterized protein</fullName>
    </submittedName>
</protein>
<dbReference type="GO" id="GO:0015217">
    <property type="term" value="F:ADP transmembrane transporter activity"/>
    <property type="evidence" value="ECO:0007669"/>
    <property type="project" value="TreeGrafter"/>
</dbReference>
<dbReference type="OrthoDB" id="446044at2759"/>
<feature type="compositionally biased region" description="Polar residues" evidence="9">
    <location>
        <begin position="642"/>
        <end position="655"/>
    </location>
</feature>
<keyword evidence="7 8" id="KW-0472">Membrane</keyword>
<dbReference type="Gene3D" id="1.50.40.10">
    <property type="entry name" value="Mitochondrial carrier domain"/>
    <property type="match status" value="2"/>
</dbReference>
<dbReference type="GO" id="GO:0016020">
    <property type="term" value="C:membrane"/>
    <property type="evidence" value="ECO:0007669"/>
    <property type="project" value="UniProtKB-SubCell"/>
</dbReference>
<evidence type="ECO:0000256" key="8">
    <source>
        <dbReference type="PROSITE-ProRule" id="PRU00282"/>
    </source>
</evidence>
<feature type="repeat" description="Solcar" evidence="8">
    <location>
        <begin position="273"/>
        <end position="363"/>
    </location>
</feature>
<evidence type="ECO:0000313" key="12">
    <source>
        <dbReference type="Proteomes" id="UP000266841"/>
    </source>
</evidence>
<feature type="non-terminal residue" evidence="11">
    <location>
        <position position="1"/>
    </location>
</feature>
<sequence length="707" mass="77162">DGLDEHDHDEAGGDVLRVRVPDLPEGVRLALGRGGLASRRGSEELDLDEAQAGEHGHAGVLELGLSEPVEVDSDIVDVGQAEGVESDVTGHGPVEEGRAVHERQGLGLLRDLAVKLRLLPDAVRSRGKGGGRAGHGQYGCDLGNHGWLEWSCGESSLSARKSHGSTQPQLKQICRLAGNTEVVNVTLLYVRRYACGRGALPQAQVRLGAAAAAAAAVLPACAVRAGVVSARGFRLFVVCCLLSAAEEARSFTCADWLCQDREVATNIMNDERRRAVADATAGVVAAISACLAFYPIDAIKTSLMATEEQPCSSLERQSTRRKRRQSIDLLAIQKLFRGLPHKLAHTSTSSFAYFYVYSLVQSRYASYRRGQGLSERPHASTKLLLTAFAAVVNTCITLPLDTISSRRQADVKHDYTQEEDKDKSDEMFVSARDSLGSGDDDYQSANVEGVAESDKRHAGRAGSKSSDGCATKMQLGQGQTGTEAREDSEDVSCDRSRNRQQQLYIKTPSKYKFSFSTNLPEEAFGTRNIGQDTTARRKRQMKTILSLWNGLFPATLLCANPAIQYAAFDSLKSALLHRLAADNRKQTEVLSMGQAFVVGLISKFFATIMTYPLIRCKVMLMVDSGITDSDESNDANHFPNGHENSTNGHSGYQSARETKHEARPRSLMRLLLHIFCRDGIRGLYRGFSLQLLHTVLKSAMLMMVREK</sequence>
<dbReference type="PANTHER" id="PTHR45939:SF1">
    <property type="entry name" value="MITOCHONDRIAL THIAMINE PYROPHOSPHATE CARRIER 1-RELATED"/>
    <property type="match status" value="1"/>
</dbReference>
<keyword evidence="12" id="KW-1185">Reference proteome</keyword>
<evidence type="ECO:0000256" key="6">
    <source>
        <dbReference type="ARBA" id="ARBA00022989"/>
    </source>
</evidence>
<keyword evidence="3" id="KW-0813">Transport</keyword>
<dbReference type="InterPro" id="IPR018108">
    <property type="entry name" value="MCP_transmembrane"/>
</dbReference>
<evidence type="ECO:0000256" key="10">
    <source>
        <dbReference type="SAM" id="Phobius"/>
    </source>
</evidence>
<dbReference type="SUPFAM" id="SSF103506">
    <property type="entry name" value="Mitochondrial carrier"/>
    <property type="match status" value="2"/>
</dbReference>
<dbReference type="PANTHER" id="PTHR45939">
    <property type="entry name" value="PEROXISOMAL MEMBRANE PROTEIN PMP34-RELATED"/>
    <property type="match status" value="1"/>
</dbReference>
<dbReference type="Proteomes" id="UP000266841">
    <property type="component" value="Unassembled WGS sequence"/>
</dbReference>
<dbReference type="PROSITE" id="PS50920">
    <property type="entry name" value="SOLCAR"/>
    <property type="match status" value="1"/>
</dbReference>
<organism evidence="11 12">
    <name type="scientific">Thalassiosira oceanica</name>
    <name type="common">Marine diatom</name>
    <dbReference type="NCBI Taxonomy" id="159749"/>
    <lineage>
        <taxon>Eukaryota</taxon>
        <taxon>Sar</taxon>
        <taxon>Stramenopiles</taxon>
        <taxon>Ochrophyta</taxon>
        <taxon>Bacillariophyta</taxon>
        <taxon>Coscinodiscophyceae</taxon>
        <taxon>Thalassiosirophycidae</taxon>
        <taxon>Thalassiosirales</taxon>
        <taxon>Thalassiosiraceae</taxon>
        <taxon>Thalassiosira</taxon>
    </lineage>
</organism>
<gene>
    <name evidence="11" type="ORF">THAOC_07017</name>
</gene>
<keyword evidence="5" id="KW-0677">Repeat</keyword>
<dbReference type="EMBL" id="AGNL01007104">
    <property type="protein sequence ID" value="EJK71532.1"/>
    <property type="molecule type" value="Genomic_DNA"/>
</dbReference>
<evidence type="ECO:0000313" key="11">
    <source>
        <dbReference type="EMBL" id="EJK71532.1"/>
    </source>
</evidence>
<evidence type="ECO:0000256" key="7">
    <source>
        <dbReference type="ARBA" id="ARBA00023136"/>
    </source>
</evidence>
<reference evidence="11 12" key="1">
    <citation type="journal article" date="2012" name="Genome Biol.">
        <title>Genome and low-iron response of an oceanic diatom adapted to chronic iron limitation.</title>
        <authorList>
            <person name="Lommer M."/>
            <person name="Specht M."/>
            <person name="Roy A.S."/>
            <person name="Kraemer L."/>
            <person name="Andreson R."/>
            <person name="Gutowska M.A."/>
            <person name="Wolf J."/>
            <person name="Bergner S.V."/>
            <person name="Schilhabel M.B."/>
            <person name="Klostermeier U.C."/>
            <person name="Beiko R.G."/>
            <person name="Rosenstiel P."/>
            <person name="Hippler M."/>
            <person name="Laroche J."/>
        </authorList>
    </citation>
    <scope>NUCLEOTIDE SEQUENCE [LARGE SCALE GENOMIC DNA]</scope>
    <source>
        <strain evidence="11 12">CCMP1005</strain>
    </source>
</reference>
<accession>K0TL44</accession>
<evidence type="ECO:0000256" key="9">
    <source>
        <dbReference type="SAM" id="MobiDB-lite"/>
    </source>
</evidence>
<evidence type="ECO:0000256" key="1">
    <source>
        <dbReference type="ARBA" id="ARBA00004141"/>
    </source>
</evidence>
<name>K0TL44_THAOC</name>
<evidence type="ECO:0000256" key="3">
    <source>
        <dbReference type="ARBA" id="ARBA00022448"/>
    </source>
</evidence>
<evidence type="ECO:0000256" key="2">
    <source>
        <dbReference type="ARBA" id="ARBA00006375"/>
    </source>
</evidence>
<comment type="similarity">
    <text evidence="2">Belongs to the mitochondrial carrier (TC 2.A.29) family.</text>
</comment>
<evidence type="ECO:0000256" key="4">
    <source>
        <dbReference type="ARBA" id="ARBA00022692"/>
    </source>
</evidence>
<dbReference type="InterPro" id="IPR023395">
    <property type="entry name" value="MCP_dom_sf"/>
</dbReference>
<keyword evidence="6 10" id="KW-1133">Transmembrane helix</keyword>
<feature type="compositionally biased region" description="Polar residues" evidence="9">
    <location>
        <begin position="463"/>
        <end position="482"/>
    </location>
</feature>
<dbReference type="AlphaFoldDB" id="K0TL44"/>
<proteinExistence type="inferred from homology"/>
<dbReference type="Pfam" id="PF00153">
    <property type="entry name" value="Mito_carr"/>
    <property type="match status" value="2"/>
</dbReference>
<dbReference type="eggNOG" id="KOG0769">
    <property type="taxonomic scope" value="Eukaryota"/>
</dbReference>
<comment type="subcellular location">
    <subcellularLocation>
        <location evidence="1">Membrane</location>
        <topology evidence="1">Multi-pass membrane protein</topology>
    </subcellularLocation>
</comment>
<feature type="transmembrane region" description="Helical" evidence="10">
    <location>
        <begin position="595"/>
        <end position="614"/>
    </location>
</feature>
<evidence type="ECO:0000256" key="5">
    <source>
        <dbReference type="ARBA" id="ARBA00022737"/>
    </source>
</evidence>
<feature type="region of interest" description="Disordered" evidence="9">
    <location>
        <begin position="631"/>
        <end position="661"/>
    </location>
</feature>
<keyword evidence="4 8" id="KW-0812">Transmembrane</keyword>
<feature type="region of interest" description="Disordered" evidence="9">
    <location>
        <begin position="431"/>
        <end position="499"/>
    </location>
</feature>
<dbReference type="InterPro" id="IPR052217">
    <property type="entry name" value="Mito/Peroxisomal_Carrier"/>
</dbReference>